<dbReference type="InterPro" id="IPR020288">
    <property type="entry name" value="Sheath_initiator"/>
</dbReference>
<dbReference type="AlphaFoldDB" id="A0A7W1T6S3"/>
<accession>A0A7W1T6S3</accession>
<dbReference type="RefSeq" id="WP_181676687.1">
    <property type="nucleotide sequence ID" value="NZ_JABJVM010000008.1"/>
</dbReference>
<dbReference type="SUPFAM" id="SSF160719">
    <property type="entry name" value="gpW/gp25-like"/>
    <property type="match status" value="1"/>
</dbReference>
<evidence type="ECO:0000313" key="2">
    <source>
        <dbReference type="Proteomes" id="UP000548787"/>
    </source>
</evidence>
<organism evidence="1 2">
    <name type="scientific">Listeria rustica</name>
    <dbReference type="NCBI Taxonomy" id="2713503"/>
    <lineage>
        <taxon>Bacteria</taxon>
        <taxon>Bacillati</taxon>
        <taxon>Bacillota</taxon>
        <taxon>Bacilli</taxon>
        <taxon>Bacillales</taxon>
        <taxon>Listeriaceae</taxon>
        <taxon>Listeria</taxon>
    </lineage>
</organism>
<dbReference type="EMBL" id="JABJVM010000008">
    <property type="protein sequence ID" value="MBA3926531.1"/>
    <property type="molecule type" value="Genomic_DNA"/>
</dbReference>
<protein>
    <submittedName>
        <fullName evidence="1">DUF2634 domain-containing protein</fullName>
    </submittedName>
</protein>
<reference evidence="1 2" key="1">
    <citation type="submission" date="2020-08" db="EMBL/GenBank/DDBJ databases">
        <title>Listeria ohnekaius sp. nov. and Listeria portnoyii sp. nov. isolated from non-agricultural and natural environments.</title>
        <authorList>
            <person name="Weller D."/>
            <person name="Belias A.M."/>
            <person name="Liao J."/>
            <person name="Guo S."/>
            <person name="Orsi R.H."/>
            <person name="Wiedmann M."/>
        </authorList>
    </citation>
    <scope>NUCLEOTIDE SEQUENCE [LARGE SCALE GENOMIC DNA]</scope>
    <source>
        <strain evidence="1 2">FSL W9-0585</strain>
    </source>
</reference>
<comment type="caution">
    <text evidence="1">The sequence shown here is derived from an EMBL/GenBank/DDBJ whole genome shotgun (WGS) entry which is preliminary data.</text>
</comment>
<name>A0A7W1T6S3_9LIST</name>
<evidence type="ECO:0000313" key="1">
    <source>
        <dbReference type="EMBL" id="MBA3926531.1"/>
    </source>
</evidence>
<sequence length="116" mass="13304">MKDLLIKNGDLVFTGTDFRLVEGSEQLRQNVESILKTAEGEYFLDEDLGLNRENILGKSFDEELARTDIVEAIGQEQRIEEVSQIDFEKNGRELQINLKMIKADEEEIELEVDLDA</sequence>
<keyword evidence="2" id="KW-1185">Reference proteome</keyword>
<dbReference type="Pfam" id="PF10934">
    <property type="entry name" value="Sheath_initiator"/>
    <property type="match status" value="1"/>
</dbReference>
<dbReference type="Proteomes" id="UP000548787">
    <property type="component" value="Unassembled WGS sequence"/>
</dbReference>
<proteinExistence type="predicted"/>
<gene>
    <name evidence="1" type="ORF">HPK16_09260</name>
</gene>
<dbReference type="Gene3D" id="3.10.450.40">
    <property type="match status" value="1"/>
</dbReference>